<organism evidence="6 7">
    <name type="scientific">Plectosphaerella plurivora</name>
    <dbReference type="NCBI Taxonomy" id="936078"/>
    <lineage>
        <taxon>Eukaryota</taxon>
        <taxon>Fungi</taxon>
        <taxon>Dikarya</taxon>
        <taxon>Ascomycota</taxon>
        <taxon>Pezizomycotina</taxon>
        <taxon>Sordariomycetes</taxon>
        <taxon>Hypocreomycetidae</taxon>
        <taxon>Glomerellales</taxon>
        <taxon>Plectosphaerellaceae</taxon>
        <taxon>Plectosphaerella</taxon>
    </lineage>
</organism>
<evidence type="ECO:0000313" key="7">
    <source>
        <dbReference type="Proteomes" id="UP000770015"/>
    </source>
</evidence>
<dbReference type="GO" id="GO:0005886">
    <property type="term" value="C:plasma membrane"/>
    <property type="evidence" value="ECO:0007669"/>
    <property type="project" value="TreeGrafter"/>
</dbReference>
<dbReference type="GO" id="GO:0003924">
    <property type="term" value="F:GTPase activity"/>
    <property type="evidence" value="ECO:0007669"/>
    <property type="project" value="InterPro"/>
</dbReference>
<keyword evidence="1" id="KW-0547">Nucleotide-binding</keyword>
<keyword evidence="2" id="KW-0342">GTP-binding</keyword>
<protein>
    <submittedName>
        <fullName evidence="6">Dynamin family protein</fullName>
    </submittedName>
</protein>
<gene>
    <name evidence="6" type="ORF">F5X68DRAFT_147356</name>
</gene>
<evidence type="ECO:0000259" key="5">
    <source>
        <dbReference type="PROSITE" id="PS51718"/>
    </source>
</evidence>
<dbReference type="SMART" id="SM00053">
    <property type="entry name" value="DYNc"/>
    <property type="match status" value="1"/>
</dbReference>
<dbReference type="GO" id="GO:0008017">
    <property type="term" value="F:microtubule binding"/>
    <property type="evidence" value="ECO:0007669"/>
    <property type="project" value="TreeGrafter"/>
</dbReference>
<dbReference type="PROSITE" id="PS51388">
    <property type="entry name" value="GED"/>
    <property type="match status" value="1"/>
</dbReference>
<evidence type="ECO:0000259" key="4">
    <source>
        <dbReference type="PROSITE" id="PS51388"/>
    </source>
</evidence>
<dbReference type="InterPro" id="IPR027417">
    <property type="entry name" value="P-loop_NTPase"/>
</dbReference>
<feature type="domain" description="Dynamin-type G" evidence="5">
    <location>
        <begin position="153"/>
        <end position="484"/>
    </location>
</feature>
<dbReference type="CDD" id="cd08771">
    <property type="entry name" value="DLP_1"/>
    <property type="match status" value="1"/>
</dbReference>
<dbReference type="GO" id="GO:0005737">
    <property type="term" value="C:cytoplasm"/>
    <property type="evidence" value="ECO:0007669"/>
    <property type="project" value="TreeGrafter"/>
</dbReference>
<feature type="region of interest" description="Disordered" evidence="3">
    <location>
        <begin position="936"/>
        <end position="966"/>
    </location>
</feature>
<dbReference type="Pfam" id="PF00350">
    <property type="entry name" value="Dynamin_N"/>
    <property type="match status" value="1"/>
</dbReference>
<feature type="domain" description="GED" evidence="4">
    <location>
        <begin position="844"/>
        <end position="940"/>
    </location>
</feature>
<dbReference type="PROSITE" id="PS51718">
    <property type="entry name" value="G_DYNAMIN_2"/>
    <property type="match status" value="1"/>
</dbReference>
<accession>A0A9P8VJQ5</accession>
<dbReference type="AlphaFoldDB" id="A0A9P8VJQ5"/>
<evidence type="ECO:0000256" key="2">
    <source>
        <dbReference type="ARBA" id="ARBA00023134"/>
    </source>
</evidence>
<dbReference type="SUPFAM" id="SSF52540">
    <property type="entry name" value="P-loop containing nucleoside triphosphate hydrolases"/>
    <property type="match status" value="1"/>
</dbReference>
<sequence>MAAAVVKQEWHPSPSPSHSSSATDPTIIPPRPPRIRPPPSHTITNADIAHSATWAAPSSTESFIRSEGPPPTQSRPPPSRVTQTVRTAEDSEPVFLELRNRTMAPPPINGVNGHVVNSQSDSFFDGSFRDIGAKLKACNDTLGELQQLGVEHIVSLPSLVLVGDQSAGKSSLMSGLAGLNLPRSEGVCTRCPIHIRVSRHDEWSCRVSLQLDYSFQPPEHRFITRDDVTPNNPFPPWVPQNREVKDFKTIYDSNKDDIETVLRWAQVAILNHGQNPDHFVPGTGHIARTRDLTEAAEDTAAKFSPNTVALEIKGPDLPDLSFYDLPGIFRNSAQEEDEYLVQVVENLARQHISRADALIIWAVPMNADPETSSTLSIIREVNAKQRTIGVMTKADLLPVEGTHSQWLAMLRGERHAIGHGYFITSRPTDQALEDQQRWEEALFGDGGHEKWPAEFLQFQVRCGVERLKAALSEKLGEAFATNLPKIKTKVQSSLRDVQKKLSNLPELPDNVEYEVRKSLRDFTTIVKDKLRGNEFSSEFNQLADGFQKCLVETKPKFTLRDASDSVIEISDDDNDSTASTPTNRKRSFMQEQMSSAAKRSRPNGGPVGRNGNGSLPVTPAHNNNVKREESVQPIPMATPRLTSQTPRKSRLPPPFDQFQSLGSGFRTIGQIRDDIKFKTKPGTAGIVPEEVYRDLCKESVAHWNRPMDVFLKATTLLLHRIINAALEDAFSKMKRRLVFKQAKSNMKLFLDEYRDSASTFLREIYEMEAYQLYTMNLESLDEYRKVESRLMSRYRHYMRWRAFTGAEAPPFKDWAGMTPEERKAEENSLPAQTAKLGPDSFEEEIKVAAYVRGYYRLAALRFSDTASLSIISRMFPRIVDNLDCYLEDKLGLIGEGASVACRSLMDEDAATATRRESLKVMADKLRKAEASIQELEMEAGDAEPVPMPQYQAPTAESVADSAMDEF</sequence>
<dbReference type="Gene3D" id="3.40.50.300">
    <property type="entry name" value="P-loop containing nucleotide triphosphate hydrolases"/>
    <property type="match status" value="1"/>
</dbReference>
<dbReference type="GO" id="GO:0005874">
    <property type="term" value="C:microtubule"/>
    <property type="evidence" value="ECO:0007669"/>
    <property type="project" value="TreeGrafter"/>
</dbReference>
<dbReference type="GO" id="GO:0031623">
    <property type="term" value="P:receptor internalization"/>
    <property type="evidence" value="ECO:0007669"/>
    <property type="project" value="TreeGrafter"/>
</dbReference>
<dbReference type="InterPro" id="IPR020850">
    <property type="entry name" value="GED_dom"/>
</dbReference>
<feature type="compositionally biased region" description="Pro residues" evidence="3">
    <location>
        <begin position="68"/>
        <end position="79"/>
    </location>
</feature>
<feature type="region of interest" description="Disordered" evidence="3">
    <location>
        <begin position="1"/>
        <end position="91"/>
    </location>
</feature>
<reference evidence="6" key="1">
    <citation type="journal article" date="2021" name="Nat. Commun.">
        <title>Genetic determinants of endophytism in the Arabidopsis root mycobiome.</title>
        <authorList>
            <person name="Mesny F."/>
            <person name="Miyauchi S."/>
            <person name="Thiergart T."/>
            <person name="Pickel B."/>
            <person name="Atanasova L."/>
            <person name="Karlsson M."/>
            <person name="Huettel B."/>
            <person name="Barry K.W."/>
            <person name="Haridas S."/>
            <person name="Chen C."/>
            <person name="Bauer D."/>
            <person name="Andreopoulos W."/>
            <person name="Pangilinan J."/>
            <person name="LaButti K."/>
            <person name="Riley R."/>
            <person name="Lipzen A."/>
            <person name="Clum A."/>
            <person name="Drula E."/>
            <person name="Henrissat B."/>
            <person name="Kohler A."/>
            <person name="Grigoriev I.V."/>
            <person name="Martin F.M."/>
            <person name="Hacquard S."/>
        </authorList>
    </citation>
    <scope>NUCLEOTIDE SEQUENCE</scope>
    <source>
        <strain evidence="6">MPI-SDFR-AT-0117</strain>
    </source>
</reference>
<dbReference type="Proteomes" id="UP000770015">
    <property type="component" value="Unassembled WGS sequence"/>
</dbReference>
<dbReference type="PRINTS" id="PR00195">
    <property type="entry name" value="DYNAMIN"/>
</dbReference>
<evidence type="ECO:0000256" key="1">
    <source>
        <dbReference type="ARBA" id="ARBA00022741"/>
    </source>
</evidence>
<dbReference type="EMBL" id="JAGSXJ010000002">
    <property type="protein sequence ID" value="KAH6695558.1"/>
    <property type="molecule type" value="Genomic_DNA"/>
</dbReference>
<dbReference type="PANTHER" id="PTHR11566:SF131">
    <property type="entry name" value="GTPASE, PUTATIVE (AFU_ORTHOLOGUE AFUA_6G07630)-RELATED"/>
    <property type="match status" value="1"/>
</dbReference>
<dbReference type="InterPro" id="IPR022812">
    <property type="entry name" value="Dynamin"/>
</dbReference>
<proteinExistence type="predicted"/>
<dbReference type="Pfam" id="PF01031">
    <property type="entry name" value="Dynamin_M"/>
    <property type="match status" value="1"/>
</dbReference>
<dbReference type="GO" id="GO:0005525">
    <property type="term" value="F:GTP binding"/>
    <property type="evidence" value="ECO:0007669"/>
    <property type="project" value="InterPro"/>
</dbReference>
<feature type="region of interest" description="Disordered" evidence="3">
    <location>
        <begin position="568"/>
        <end position="656"/>
    </location>
</feature>
<evidence type="ECO:0000256" key="3">
    <source>
        <dbReference type="SAM" id="MobiDB-lite"/>
    </source>
</evidence>
<dbReference type="PANTHER" id="PTHR11566">
    <property type="entry name" value="DYNAMIN"/>
    <property type="match status" value="1"/>
</dbReference>
<dbReference type="InterPro" id="IPR030381">
    <property type="entry name" value="G_DYNAMIN_dom"/>
</dbReference>
<dbReference type="InterPro" id="IPR001401">
    <property type="entry name" value="Dynamin_GTPase"/>
</dbReference>
<feature type="compositionally biased region" description="Pro residues" evidence="3">
    <location>
        <begin position="27"/>
        <end position="40"/>
    </location>
</feature>
<dbReference type="OrthoDB" id="5061070at2759"/>
<name>A0A9P8VJQ5_9PEZI</name>
<comment type="caution">
    <text evidence="6">The sequence shown here is derived from an EMBL/GenBank/DDBJ whole genome shotgun (WGS) entry which is preliminary data.</text>
</comment>
<dbReference type="Gene3D" id="1.20.120.1240">
    <property type="entry name" value="Dynamin, middle domain"/>
    <property type="match status" value="1"/>
</dbReference>
<dbReference type="InterPro" id="IPR045063">
    <property type="entry name" value="Dynamin_N"/>
</dbReference>
<keyword evidence="7" id="KW-1185">Reference proteome</keyword>
<dbReference type="InterPro" id="IPR000375">
    <property type="entry name" value="Dynamin_stalk"/>
</dbReference>
<evidence type="ECO:0000313" key="6">
    <source>
        <dbReference type="EMBL" id="KAH6695558.1"/>
    </source>
</evidence>